<evidence type="ECO:0000313" key="1">
    <source>
        <dbReference type="EMBL" id="GHE64990.1"/>
    </source>
</evidence>
<keyword evidence="2" id="KW-1185">Reference proteome</keyword>
<comment type="caution">
    <text evidence="1">The sequence shown here is derived from an EMBL/GenBank/DDBJ whole genome shotgun (WGS) entry which is preliminary data.</text>
</comment>
<dbReference type="EMBL" id="BNAG01000003">
    <property type="protein sequence ID" value="GHE64990.1"/>
    <property type="molecule type" value="Genomic_DNA"/>
</dbReference>
<dbReference type="Proteomes" id="UP000658258">
    <property type="component" value="Unassembled WGS sequence"/>
</dbReference>
<reference evidence="2" key="1">
    <citation type="journal article" date="2019" name="Int. J. Syst. Evol. Microbiol.">
        <title>The Global Catalogue of Microorganisms (GCM) 10K type strain sequencing project: providing services to taxonomists for standard genome sequencing and annotation.</title>
        <authorList>
            <consortium name="The Broad Institute Genomics Platform"/>
            <consortium name="The Broad Institute Genome Sequencing Center for Infectious Disease"/>
            <person name="Wu L."/>
            <person name="Ma J."/>
        </authorList>
    </citation>
    <scope>NUCLEOTIDE SEQUENCE [LARGE SCALE GENOMIC DNA]</scope>
    <source>
        <strain evidence="2">CGMCC 1.15111</strain>
    </source>
</reference>
<organism evidence="1 2">
    <name type="scientific">Roseivirga thermotolerans</name>
    <dbReference type="NCBI Taxonomy" id="1758176"/>
    <lineage>
        <taxon>Bacteria</taxon>
        <taxon>Pseudomonadati</taxon>
        <taxon>Bacteroidota</taxon>
        <taxon>Cytophagia</taxon>
        <taxon>Cytophagales</taxon>
        <taxon>Roseivirgaceae</taxon>
        <taxon>Roseivirga</taxon>
    </lineage>
</organism>
<proteinExistence type="predicted"/>
<name>A0ABQ3I8N1_9BACT</name>
<evidence type="ECO:0000313" key="2">
    <source>
        <dbReference type="Proteomes" id="UP000658258"/>
    </source>
</evidence>
<sequence>MKAKINFIIIVVLLAVSIVFGRATYHLGNRLESQTSIISEKNAQIDSIQLKNGTLAYEKLTAVADRKSLEEGYSFLKDSLKQMGVKIKTLQNAVFLARQTSNSGSGQIDTVRIVQTLPESVDTVLISRQLNINERFFSFRADLFPDDSFDYRYTFTDSLSILNTATRRNWFAPMEYKVRVVSANHRTNLTGATSLTVREKGTRWSLGAFGGYGWNGQKFTSIVGIGITREIIAF</sequence>
<accession>A0ABQ3I8N1</accession>
<gene>
    <name evidence="1" type="ORF">GCM10011340_20010</name>
</gene>
<dbReference type="RefSeq" id="WP_189630119.1">
    <property type="nucleotide sequence ID" value="NZ_BNAG01000003.1"/>
</dbReference>
<protein>
    <submittedName>
        <fullName evidence="1">Uncharacterized protein</fullName>
    </submittedName>
</protein>